<comment type="caution">
    <text evidence="1">The sequence shown here is derived from an EMBL/GenBank/DDBJ whole genome shotgun (WGS) entry which is preliminary data.</text>
</comment>
<evidence type="ECO:0000313" key="2">
    <source>
        <dbReference type="Proteomes" id="UP001630127"/>
    </source>
</evidence>
<proteinExistence type="predicted"/>
<reference evidence="1 2" key="1">
    <citation type="submission" date="2024-11" db="EMBL/GenBank/DDBJ databases">
        <title>A near-complete genome assembly of Cinchona calisaya.</title>
        <authorList>
            <person name="Lian D.C."/>
            <person name="Zhao X.W."/>
            <person name="Wei L."/>
        </authorList>
    </citation>
    <scope>NUCLEOTIDE SEQUENCE [LARGE SCALE GENOMIC DNA]</scope>
    <source>
        <tissue evidence="1">Nenye</tissue>
    </source>
</reference>
<accession>A0ABD2YV38</accession>
<organism evidence="1 2">
    <name type="scientific">Cinchona calisaya</name>
    <dbReference type="NCBI Taxonomy" id="153742"/>
    <lineage>
        <taxon>Eukaryota</taxon>
        <taxon>Viridiplantae</taxon>
        <taxon>Streptophyta</taxon>
        <taxon>Embryophyta</taxon>
        <taxon>Tracheophyta</taxon>
        <taxon>Spermatophyta</taxon>
        <taxon>Magnoliopsida</taxon>
        <taxon>eudicotyledons</taxon>
        <taxon>Gunneridae</taxon>
        <taxon>Pentapetalae</taxon>
        <taxon>asterids</taxon>
        <taxon>lamiids</taxon>
        <taxon>Gentianales</taxon>
        <taxon>Rubiaceae</taxon>
        <taxon>Cinchonoideae</taxon>
        <taxon>Cinchoneae</taxon>
        <taxon>Cinchona</taxon>
    </lineage>
</organism>
<dbReference type="Proteomes" id="UP001630127">
    <property type="component" value="Unassembled WGS sequence"/>
</dbReference>
<dbReference type="AlphaFoldDB" id="A0ABD2YV38"/>
<protein>
    <submittedName>
        <fullName evidence="1">Uncharacterized protein</fullName>
    </submittedName>
</protein>
<gene>
    <name evidence="1" type="ORF">ACH5RR_029401</name>
</gene>
<dbReference type="EMBL" id="JBJUIK010000012">
    <property type="protein sequence ID" value="KAL3510000.1"/>
    <property type="molecule type" value="Genomic_DNA"/>
</dbReference>
<keyword evidence="2" id="KW-1185">Reference proteome</keyword>
<evidence type="ECO:0000313" key="1">
    <source>
        <dbReference type="EMBL" id="KAL3510000.1"/>
    </source>
</evidence>
<sequence>MASKNISSKVARKSSFIARSDDSFSTRTQTVITLGARKDESSESKKLASILEDSVSNEISLDKSQYVFHIDSSTGSPSKSPTKEQKKLDSALFEALYISLLDMQA</sequence>
<name>A0ABD2YV38_9GENT</name>